<feature type="region of interest" description="Disordered" evidence="1">
    <location>
        <begin position="224"/>
        <end position="244"/>
    </location>
</feature>
<dbReference type="PANTHER" id="PTHR15503">
    <property type="entry name" value="LDOC1 RELATED"/>
    <property type="match status" value="1"/>
</dbReference>
<dbReference type="InterPro" id="IPR032567">
    <property type="entry name" value="RTL1-rel"/>
</dbReference>
<protein>
    <submittedName>
        <fullName evidence="3">Unnamed protein product</fullName>
    </submittedName>
</protein>
<evidence type="ECO:0000259" key="2">
    <source>
        <dbReference type="Pfam" id="PF03732"/>
    </source>
</evidence>
<evidence type="ECO:0000313" key="4">
    <source>
        <dbReference type="Proteomes" id="UP001165121"/>
    </source>
</evidence>
<dbReference type="EMBL" id="BSXT01004415">
    <property type="protein sequence ID" value="GMF57801.1"/>
    <property type="molecule type" value="Genomic_DNA"/>
</dbReference>
<dbReference type="OrthoDB" id="165129at2759"/>
<dbReference type="AlphaFoldDB" id="A0A9W7D4N5"/>
<dbReference type="InterPro" id="IPR005162">
    <property type="entry name" value="Retrotrans_gag_dom"/>
</dbReference>
<reference evidence="3" key="1">
    <citation type="submission" date="2023-04" db="EMBL/GenBank/DDBJ databases">
        <title>Phytophthora fragariaefolia NBRC 109709.</title>
        <authorList>
            <person name="Ichikawa N."/>
            <person name="Sato H."/>
            <person name="Tonouchi N."/>
        </authorList>
    </citation>
    <scope>NUCLEOTIDE SEQUENCE</scope>
    <source>
        <strain evidence="3">NBRC 109709</strain>
    </source>
</reference>
<feature type="region of interest" description="Disordered" evidence="1">
    <location>
        <begin position="164"/>
        <end position="194"/>
    </location>
</feature>
<dbReference type="Pfam" id="PF03732">
    <property type="entry name" value="Retrotrans_gag"/>
    <property type="match status" value="1"/>
</dbReference>
<sequence>MPTFSGKPSESVDEFIFRAKLLMEGICIGYTTASNHSRVVAILAANLREGAASWYHAQVVIDHVRFADIESLANALRREFVPPDQQFRLRAELKLCRQHGSVDEYVRDFRRLMAQIHQMSPMDQVDRFCDGLKSETRKEVMYLRCSKLAEAIAAAQAFERTRFQSSTDRGRSGHACQHGPAHRAANDGPTHMGISAVDTRSISKEQCRRQNLCFNCKRGDHRIRNCPRSKQPQNSGHQGNEEAR</sequence>
<keyword evidence="4" id="KW-1185">Reference proteome</keyword>
<accession>A0A9W7D4N5</accession>
<name>A0A9W7D4N5_9STRA</name>
<proteinExistence type="predicted"/>
<dbReference type="PANTHER" id="PTHR15503:SF22">
    <property type="entry name" value="TRANSPOSON TY3-I GAG POLYPROTEIN"/>
    <property type="match status" value="1"/>
</dbReference>
<feature type="compositionally biased region" description="Polar residues" evidence="1">
    <location>
        <begin position="228"/>
        <end position="238"/>
    </location>
</feature>
<organism evidence="3 4">
    <name type="scientific">Phytophthora fragariaefolia</name>
    <dbReference type="NCBI Taxonomy" id="1490495"/>
    <lineage>
        <taxon>Eukaryota</taxon>
        <taxon>Sar</taxon>
        <taxon>Stramenopiles</taxon>
        <taxon>Oomycota</taxon>
        <taxon>Peronosporomycetes</taxon>
        <taxon>Peronosporales</taxon>
        <taxon>Peronosporaceae</taxon>
        <taxon>Phytophthora</taxon>
    </lineage>
</organism>
<feature type="domain" description="Retrotransposon gag" evidence="2">
    <location>
        <begin position="44"/>
        <end position="133"/>
    </location>
</feature>
<evidence type="ECO:0000256" key="1">
    <source>
        <dbReference type="SAM" id="MobiDB-lite"/>
    </source>
</evidence>
<dbReference type="Proteomes" id="UP001165121">
    <property type="component" value="Unassembled WGS sequence"/>
</dbReference>
<evidence type="ECO:0000313" key="3">
    <source>
        <dbReference type="EMBL" id="GMF57801.1"/>
    </source>
</evidence>
<comment type="caution">
    <text evidence="3">The sequence shown here is derived from an EMBL/GenBank/DDBJ whole genome shotgun (WGS) entry which is preliminary data.</text>
</comment>
<gene>
    <name evidence="3" type="ORF">Pfra01_002474700</name>
</gene>